<feature type="transmembrane region" description="Helical" evidence="1">
    <location>
        <begin position="32"/>
        <end position="52"/>
    </location>
</feature>
<reference evidence="3 4" key="1">
    <citation type="submission" date="2023-11" db="EMBL/GenBank/DDBJ databases">
        <title>Dfirmibasis_genome.</title>
        <authorList>
            <person name="Edelbroek B."/>
            <person name="Kjellin J."/>
            <person name="Jerlstrom-Hultqvist J."/>
            <person name="Soderbom F."/>
        </authorList>
    </citation>
    <scope>NUCLEOTIDE SEQUENCE [LARGE SCALE GENOMIC DNA]</scope>
    <source>
        <strain evidence="3 4">TNS-C-14</strain>
    </source>
</reference>
<evidence type="ECO:0000256" key="2">
    <source>
        <dbReference type="SAM" id="SignalP"/>
    </source>
</evidence>
<dbReference type="AlphaFoldDB" id="A0AAN7TZM6"/>
<organism evidence="3 4">
    <name type="scientific">Dictyostelium firmibasis</name>
    <dbReference type="NCBI Taxonomy" id="79012"/>
    <lineage>
        <taxon>Eukaryota</taxon>
        <taxon>Amoebozoa</taxon>
        <taxon>Evosea</taxon>
        <taxon>Eumycetozoa</taxon>
        <taxon>Dictyostelia</taxon>
        <taxon>Dictyosteliales</taxon>
        <taxon>Dictyosteliaceae</taxon>
        <taxon>Dictyostelium</taxon>
    </lineage>
</organism>
<gene>
    <name evidence="3" type="ORF">RB653_007990</name>
</gene>
<keyword evidence="1" id="KW-1133">Transmembrane helix</keyword>
<proteinExistence type="predicted"/>
<feature type="chain" id="PRO_5042832557" evidence="2">
    <location>
        <begin position="23"/>
        <end position="71"/>
    </location>
</feature>
<keyword evidence="1" id="KW-0812">Transmembrane</keyword>
<accession>A0AAN7TZM6</accession>
<evidence type="ECO:0000256" key="1">
    <source>
        <dbReference type="SAM" id="Phobius"/>
    </source>
</evidence>
<sequence length="71" mass="7584">MQPNFIFATLLVLLSLLTFTYASGSSPITSSTGMFGGAIVAAFTFAIFSRLAQNFAPRAIFSLLPYHSVSC</sequence>
<name>A0AAN7TZM6_9MYCE</name>
<feature type="signal peptide" evidence="2">
    <location>
        <begin position="1"/>
        <end position="22"/>
    </location>
</feature>
<protein>
    <submittedName>
        <fullName evidence="3">Uncharacterized protein</fullName>
    </submittedName>
</protein>
<evidence type="ECO:0000313" key="4">
    <source>
        <dbReference type="Proteomes" id="UP001344447"/>
    </source>
</evidence>
<keyword evidence="2" id="KW-0732">Signal</keyword>
<dbReference type="EMBL" id="JAVFKY010000003">
    <property type="protein sequence ID" value="KAK5578320.1"/>
    <property type="molecule type" value="Genomic_DNA"/>
</dbReference>
<evidence type="ECO:0000313" key="3">
    <source>
        <dbReference type="EMBL" id="KAK5578320.1"/>
    </source>
</evidence>
<keyword evidence="1" id="KW-0472">Membrane</keyword>
<dbReference type="Proteomes" id="UP001344447">
    <property type="component" value="Unassembled WGS sequence"/>
</dbReference>
<comment type="caution">
    <text evidence="3">The sequence shown here is derived from an EMBL/GenBank/DDBJ whole genome shotgun (WGS) entry which is preliminary data.</text>
</comment>
<keyword evidence="4" id="KW-1185">Reference proteome</keyword>